<dbReference type="AlphaFoldDB" id="A0A8J3YDD9"/>
<dbReference type="EMBL" id="BOOY01000037">
    <property type="protein sequence ID" value="GIJ06019.1"/>
    <property type="molecule type" value="Genomic_DNA"/>
</dbReference>
<sequence>MTCVRLNPRTRDAPYSYPFDPGVLVWSPLVVVGLQAIIPNGRAAPGHVFPPRLDPMNGSTYGTGSPTSAGAAAPAGTAGPIVATSAAATTAAATPRVRVTSILHLRSARGTGVRYGGRANAR</sequence>
<name>A0A8J3YDD9_9ACTN</name>
<dbReference type="Proteomes" id="UP000652013">
    <property type="component" value="Unassembled WGS sequence"/>
</dbReference>
<feature type="region of interest" description="Disordered" evidence="1">
    <location>
        <begin position="49"/>
        <end position="76"/>
    </location>
</feature>
<comment type="caution">
    <text evidence="2">The sequence shown here is derived from an EMBL/GenBank/DDBJ whole genome shotgun (WGS) entry which is preliminary data.</text>
</comment>
<feature type="compositionally biased region" description="Low complexity" evidence="1">
    <location>
        <begin position="58"/>
        <end position="76"/>
    </location>
</feature>
<evidence type="ECO:0000256" key="1">
    <source>
        <dbReference type="SAM" id="MobiDB-lite"/>
    </source>
</evidence>
<evidence type="ECO:0000313" key="3">
    <source>
        <dbReference type="Proteomes" id="UP000652013"/>
    </source>
</evidence>
<accession>A0A8J3YDD9</accession>
<protein>
    <submittedName>
        <fullName evidence="2">Uncharacterized protein</fullName>
    </submittedName>
</protein>
<organism evidence="2 3">
    <name type="scientific">Spirilliplanes yamanashiensis</name>
    <dbReference type="NCBI Taxonomy" id="42233"/>
    <lineage>
        <taxon>Bacteria</taxon>
        <taxon>Bacillati</taxon>
        <taxon>Actinomycetota</taxon>
        <taxon>Actinomycetes</taxon>
        <taxon>Micromonosporales</taxon>
        <taxon>Micromonosporaceae</taxon>
        <taxon>Spirilliplanes</taxon>
    </lineage>
</organism>
<gene>
    <name evidence="2" type="ORF">Sya03_53710</name>
</gene>
<keyword evidence="3" id="KW-1185">Reference proteome</keyword>
<evidence type="ECO:0000313" key="2">
    <source>
        <dbReference type="EMBL" id="GIJ06019.1"/>
    </source>
</evidence>
<reference evidence="2" key="1">
    <citation type="submission" date="2021-01" db="EMBL/GenBank/DDBJ databases">
        <title>Whole genome shotgun sequence of Spirilliplanes yamanashiensis NBRC 15828.</title>
        <authorList>
            <person name="Komaki H."/>
            <person name="Tamura T."/>
        </authorList>
    </citation>
    <scope>NUCLEOTIDE SEQUENCE</scope>
    <source>
        <strain evidence="2">NBRC 15828</strain>
    </source>
</reference>
<proteinExistence type="predicted"/>